<dbReference type="Pfam" id="PF13472">
    <property type="entry name" value="Lipase_GDSL_2"/>
    <property type="match status" value="1"/>
</dbReference>
<feature type="domain" description="SGNH hydrolase-type esterase" evidence="5">
    <location>
        <begin position="52"/>
        <end position="291"/>
    </location>
</feature>
<dbReference type="OrthoDB" id="5503950at2"/>
<sequence>MRTVRPRPSRSILYAAAALVLATTLGTAPGGPAAAGPASHVVASGEPIDYVALGDSYSAGPLVPAQRLDPLGCLRSTNNYPAFLAGYLKVRSYVDVTCSGAETADLDRRAQTTIIPGPKPPRQIDALSAGTDLVTVGIGGNDRKLFGSMIEVCQKVAELDPQGDPCRRHFTNRRGVDTKLRDATRIQRYVGRTLRAVARRAPNAEVYVVGYPRLLPERGTCKAVKFAAGDYRWGNRIERRLNRSLRRAAVNNGATYLNLYPASRGHDACAGQEAWINGSTLKPLRAADFHPFLRGMRGSAQEIYRQLTGGRTAPGHGVAQPPIGSIGRSSTTPPPGVVAAWRGQSD</sequence>
<feature type="chain" id="PRO_5039235303" evidence="4">
    <location>
        <begin position="29"/>
        <end position="346"/>
    </location>
</feature>
<feature type="region of interest" description="Disordered" evidence="3">
    <location>
        <begin position="310"/>
        <end position="346"/>
    </location>
</feature>
<dbReference type="AlphaFoldDB" id="A0A1G6NSU2"/>
<keyword evidence="4" id="KW-0732">Signal</keyword>
<protein>
    <submittedName>
        <fullName evidence="6">GDSL-like Lipase/Acylhydrolase family protein</fullName>
    </submittedName>
</protein>
<evidence type="ECO:0000256" key="3">
    <source>
        <dbReference type="SAM" id="MobiDB-lite"/>
    </source>
</evidence>
<feature type="disulfide bond" evidence="2">
    <location>
        <begin position="221"/>
        <end position="269"/>
    </location>
</feature>
<dbReference type="PANTHER" id="PTHR37981:SF1">
    <property type="entry name" value="SGNH HYDROLASE-TYPE ESTERASE DOMAIN-CONTAINING PROTEIN"/>
    <property type="match status" value="1"/>
</dbReference>
<evidence type="ECO:0000259" key="5">
    <source>
        <dbReference type="Pfam" id="PF13472"/>
    </source>
</evidence>
<dbReference type="InterPro" id="IPR037460">
    <property type="entry name" value="SEST-like"/>
</dbReference>
<dbReference type="EMBL" id="FMZM01000003">
    <property type="protein sequence ID" value="SDC70434.1"/>
    <property type="molecule type" value="Genomic_DNA"/>
</dbReference>
<dbReference type="Proteomes" id="UP000199034">
    <property type="component" value="Unassembled WGS sequence"/>
</dbReference>
<feature type="signal peptide" evidence="4">
    <location>
        <begin position="1"/>
        <end position="28"/>
    </location>
</feature>
<reference evidence="6 7" key="1">
    <citation type="submission" date="2016-10" db="EMBL/GenBank/DDBJ databases">
        <authorList>
            <person name="de Groot N.N."/>
        </authorList>
    </citation>
    <scope>NUCLEOTIDE SEQUENCE [LARGE SCALE GENOMIC DNA]</scope>
    <source>
        <strain evidence="6 7">CGMCC 4.6858</strain>
    </source>
</reference>
<dbReference type="InterPro" id="IPR036514">
    <property type="entry name" value="SGNH_hydro_sf"/>
</dbReference>
<evidence type="ECO:0000256" key="4">
    <source>
        <dbReference type="SAM" id="SignalP"/>
    </source>
</evidence>
<accession>A0A1G6NSU2</accession>
<feature type="active site" evidence="1">
    <location>
        <position position="290"/>
    </location>
</feature>
<feature type="disulfide bond" evidence="2">
    <location>
        <begin position="73"/>
        <end position="98"/>
    </location>
</feature>
<keyword evidence="2" id="KW-1015">Disulfide bond</keyword>
<keyword evidence="7" id="KW-1185">Reference proteome</keyword>
<dbReference type="GO" id="GO:0019433">
    <property type="term" value="P:triglyceride catabolic process"/>
    <property type="evidence" value="ECO:0007669"/>
    <property type="project" value="TreeGrafter"/>
</dbReference>
<dbReference type="SUPFAM" id="SSF52266">
    <property type="entry name" value="SGNH hydrolase"/>
    <property type="match status" value="1"/>
</dbReference>
<name>A0A1G6NSU2_9ACTN</name>
<evidence type="ECO:0000313" key="7">
    <source>
        <dbReference type="Proteomes" id="UP000199034"/>
    </source>
</evidence>
<evidence type="ECO:0000256" key="2">
    <source>
        <dbReference type="PIRSR" id="PIRSR637460-2"/>
    </source>
</evidence>
<organism evidence="6 7">
    <name type="scientific">Nocardioides lianchengensis</name>
    <dbReference type="NCBI Taxonomy" id="1045774"/>
    <lineage>
        <taxon>Bacteria</taxon>
        <taxon>Bacillati</taxon>
        <taxon>Actinomycetota</taxon>
        <taxon>Actinomycetes</taxon>
        <taxon>Propionibacteriales</taxon>
        <taxon>Nocardioidaceae</taxon>
        <taxon>Nocardioides</taxon>
    </lineage>
</organism>
<evidence type="ECO:0000256" key="1">
    <source>
        <dbReference type="PIRSR" id="PIRSR637460-1"/>
    </source>
</evidence>
<dbReference type="CDD" id="cd01823">
    <property type="entry name" value="SEST_like"/>
    <property type="match status" value="1"/>
</dbReference>
<dbReference type="GO" id="GO:0004806">
    <property type="term" value="F:triacylglycerol lipase activity"/>
    <property type="evidence" value="ECO:0007669"/>
    <property type="project" value="TreeGrafter"/>
</dbReference>
<feature type="disulfide bond" evidence="2">
    <location>
        <begin position="153"/>
        <end position="166"/>
    </location>
</feature>
<gene>
    <name evidence="6" type="ORF">SAMN05421872_103348</name>
</gene>
<dbReference type="InterPro" id="IPR013830">
    <property type="entry name" value="SGNH_hydro"/>
</dbReference>
<feature type="active site" description="Nucleophile" evidence="1">
    <location>
        <position position="56"/>
    </location>
</feature>
<evidence type="ECO:0000313" key="6">
    <source>
        <dbReference type="EMBL" id="SDC70434.1"/>
    </source>
</evidence>
<dbReference type="STRING" id="1045774.SAMN05421872_103348"/>
<dbReference type="Gene3D" id="3.40.50.1110">
    <property type="entry name" value="SGNH hydrolase"/>
    <property type="match status" value="1"/>
</dbReference>
<proteinExistence type="predicted"/>
<keyword evidence="6" id="KW-0378">Hydrolase</keyword>
<dbReference type="PANTHER" id="PTHR37981">
    <property type="entry name" value="LIPASE 2"/>
    <property type="match status" value="1"/>
</dbReference>